<accession>A0A6C0BKT4</accession>
<dbReference type="AlphaFoldDB" id="A0A6C0BKT4"/>
<proteinExistence type="predicted"/>
<dbReference type="EMBL" id="MN739183">
    <property type="protein sequence ID" value="QHS92632.1"/>
    <property type="molecule type" value="Genomic_DNA"/>
</dbReference>
<feature type="region of interest" description="Disordered" evidence="1">
    <location>
        <begin position="25"/>
        <end position="51"/>
    </location>
</feature>
<keyword evidence="2" id="KW-0812">Transmembrane</keyword>
<keyword evidence="2" id="KW-1133">Transmembrane helix</keyword>
<feature type="transmembrane region" description="Helical" evidence="2">
    <location>
        <begin position="70"/>
        <end position="92"/>
    </location>
</feature>
<keyword evidence="2" id="KW-0472">Membrane</keyword>
<evidence type="ECO:0000313" key="3">
    <source>
        <dbReference type="EMBL" id="QHS92632.1"/>
    </source>
</evidence>
<evidence type="ECO:0000256" key="2">
    <source>
        <dbReference type="SAM" id="Phobius"/>
    </source>
</evidence>
<organism evidence="3">
    <name type="scientific">viral metagenome</name>
    <dbReference type="NCBI Taxonomy" id="1070528"/>
    <lineage>
        <taxon>unclassified sequences</taxon>
        <taxon>metagenomes</taxon>
        <taxon>organismal metagenomes</taxon>
    </lineage>
</organism>
<protein>
    <submittedName>
        <fullName evidence="3">Uncharacterized protein</fullName>
    </submittedName>
</protein>
<reference evidence="3" key="1">
    <citation type="journal article" date="2020" name="Nature">
        <title>Giant virus diversity and host interactions through global metagenomics.</title>
        <authorList>
            <person name="Schulz F."/>
            <person name="Roux S."/>
            <person name="Paez-Espino D."/>
            <person name="Jungbluth S."/>
            <person name="Walsh D.A."/>
            <person name="Denef V.J."/>
            <person name="McMahon K.D."/>
            <person name="Konstantinidis K.T."/>
            <person name="Eloe-Fadrosh E.A."/>
            <person name="Kyrpides N.C."/>
            <person name="Woyke T."/>
        </authorList>
    </citation>
    <scope>NUCLEOTIDE SEQUENCE</scope>
    <source>
        <strain evidence="3">GVMAG-M-3300014204-73</strain>
    </source>
</reference>
<name>A0A6C0BKT4_9ZZZZ</name>
<evidence type="ECO:0000256" key="1">
    <source>
        <dbReference type="SAM" id="MobiDB-lite"/>
    </source>
</evidence>
<feature type="compositionally biased region" description="Pro residues" evidence="1">
    <location>
        <begin position="31"/>
        <end position="46"/>
    </location>
</feature>
<sequence>MTTPTVTQCNQTSESIDDMSFAEYCQSQTPPHSPPQHSPPSPPVPPHLDNLIDEDETRDRYVVHQRPTDYCVPIFLACAICLAMCLRMGTFIY</sequence>